<comment type="similarity">
    <text evidence="1">Belongs to the ATP-dependent AMP-binding enzyme family.</text>
</comment>
<evidence type="ECO:0000256" key="6">
    <source>
        <dbReference type="ARBA" id="ARBA00047319"/>
    </source>
</evidence>
<dbReference type="Gene3D" id="2.30.38.10">
    <property type="entry name" value="Luciferase, Domain 3"/>
    <property type="match status" value="1"/>
</dbReference>
<dbReference type="Gene3D" id="3.40.50.12780">
    <property type="entry name" value="N-terminal domain of ligase-like"/>
    <property type="match status" value="1"/>
</dbReference>
<dbReference type="Gene3D" id="3.30.300.30">
    <property type="match status" value="2"/>
</dbReference>
<dbReference type="Gene3D" id="3.40.50.980">
    <property type="match status" value="3"/>
</dbReference>
<name>A0A9J6DK61_RHIMP</name>
<evidence type="ECO:0000256" key="3">
    <source>
        <dbReference type="ARBA" id="ARBA00037247"/>
    </source>
</evidence>
<reference evidence="9" key="2">
    <citation type="submission" date="2021-09" db="EMBL/GenBank/DDBJ databases">
        <authorList>
            <person name="Jia N."/>
            <person name="Wang J."/>
            <person name="Shi W."/>
            <person name="Du L."/>
            <person name="Sun Y."/>
            <person name="Zhan W."/>
            <person name="Jiang J."/>
            <person name="Wang Q."/>
            <person name="Zhang B."/>
            <person name="Ji P."/>
            <person name="Sakyi L.B."/>
            <person name="Cui X."/>
            <person name="Yuan T."/>
            <person name="Jiang B."/>
            <person name="Yang W."/>
            <person name="Lam T.T.-Y."/>
            <person name="Chang Q."/>
            <person name="Ding S."/>
            <person name="Wang X."/>
            <person name="Zhu J."/>
            <person name="Ruan X."/>
            <person name="Zhao L."/>
            <person name="Wei J."/>
            <person name="Que T."/>
            <person name="Du C."/>
            <person name="Cheng J."/>
            <person name="Dai P."/>
            <person name="Han X."/>
            <person name="Huang E."/>
            <person name="Gao Y."/>
            <person name="Liu J."/>
            <person name="Shao H."/>
            <person name="Ye R."/>
            <person name="Li L."/>
            <person name="Wei W."/>
            <person name="Wang X."/>
            <person name="Wang C."/>
            <person name="Huo Q."/>
            <person name="Li W."/>
            <person name="Guo W."/>
            <person name="Chen H."/>
            <person name="Chen S."/>
            <person name="Zhou L."/>
            <person name="Zhou L."/>
            <person name="Ni X."/>
            <person name="Tian J."/>
            <person name="Zhou Y."/>
            <person name="Sheng Y."/>
            <person name="Liu T."/>
            <person name="Pan Y."/>
            <person name="Xia L."/>
            <person name="Li J."/>
            <person name="Zhao F."/>
            <person name="Cao W."/>
        </authorList>
    </citation>
    <scope>NUCLEOTIDE SEQUENCE</scope>
    <source>
        <strain evidence="9">Rmic-2018</strain>
        <tissue evidence="9">Larvae</tissue>
    </source>
</reference>
<comment type="catalytic activity">
    <reaction evidence="7">
        <text>a medium-chain fatty acid + ATP + CoA = a medium-chain fatty acyl-CoA + AMP + diphosphate</text>
        <dbReference type="Rhea" id="RHEA:48340"/>
        <dbReference type="ChEBI" id="CHEBI:30616"/>
        <dbReference type="ChEBI" id="CHEBI:33019"/>
        <dbReference type="ChEBI" id="CHEBI:57287"/>
        <dbReference type="ChEBI" id="CHEBI:59558"/>
        <dbReference type="ChEBI" id="CHEBI:90546"/>
        <dbReference type="ChEBI" id="CHEBI:456215"/>
        <dbReference type="EC" id="6.2.1.2"/>
    </reaction>
</comment>
<organism evidence="9 10">
    <name type="scientific">Rhipicephalus microplus</name>
    <name type="common">Cattle tick</name>
    <name type="synonym">Boophilus microplus</name>
    <dbReference type="NCBI Taxonomy" id="6941"/>
    <lineage>
        <taxon>Eukaryota</taxon>
        <taxon>Metazoa</taxon>
        <taxon>Ecdysozoa</taxon>
        <taxon>Arthropoda</taxon>
        <taxon>Chelicerata</taxon>
        <taxon>Arachnida</taxon>
        <taxon>Acari</taxon>
        <taxon>Parasitiformes</taxon>
        <taxon>Ixodida</taxon>
        <taxon>Ixodoidea</taxon>
        <taxon>Ixodidae</taxon>
        <taxon>Rhipicephalinae</taxon>
        <taxon>Rhipicephalus</taxon>
        <taxon>Boophilus</taxon>
    </lineage>
</organism>
<sequence>MNGQNTAMHTRALIAANRARSLAGLSYHHTPGKQPLLPLTIGDLVDRAADQHGDSVAIVSCHQSIRKTYSEYKKDIDQLAAALVSLKLRVGSKIAIIAPNMYEWAVVQFATAKAGLVLVNINTAYQVPELEYALHKVSCEAVIFSAQFARQDYYKMLLQITPELESSMPGNLKSAKLPKLKYVISISDETKPGAVAYADLTESVTNQQLKDMHAVASRLQFDDPINLQFTSGTTGKPKAAQLSHFNVVNNGYLVGKILELDKQVICLNVPLIHCFGCVGGTIAAAHCGATIAFPAPGFKAEASLNCIQNEKCSHIYGTPTMFIDILHHLKNGQYDVSSMKRAVMAGSPCPPEVVKRVMTELNAQRFFILYGTTETSPVITATTPDDPLDKWIHSVGKPVQHTEVKIVDKENKIVPTGQRGELCTRGYLVFMGYFDDEENTRKAICNGWYHTGDEAVMAEDGRISIKGRIKDMIIRGGENIYPQEIEDFLYTHPAIEEVQLNGTNQEPSRVISDYGVAPTMHKILALLPGQSDHIWMSVISAKVDHLAAALVSLGLPPGAMIGILASNMYEWPVVQFATAKAGLVLVSPAMHRKYVLTKTMRQVDCEALIVSEKFARQEYYDMMLQIAPELERCKPGELKCARLPRLKHLILLGDETKPGTLRYDDLLAQTTKKDYAAAEKIASKIGFDAPVNVQFTSVKVVDSENNIVPVGTPGELCARGYLVFLGYQNDPVMTEEVVRDKWYHTGDEAIMTEDGHVVISGRISDMICRGGENVYPLEIEEFLYTHPDIEEVQISRFKTPKYIFFVDSFPKTVSGKIQKFKIREESRRKLNL</sequence>
<accession>A0A9J6DK61</accession>
<dbReference type="VEuPathDB" id="VectorBase:LOC119174655"/>
<evidence type="ECO:0000313" key="9">
    <source>
        <dbReference type="EMBL" id="KAH8022511.1"/>
    </source>
</evidence>
<keyword evidence="10" id="KW-1185">Reference proteome</keyword>
<protein>
    <recommendedName>
        <fullName evidence="5">Medium-chain acyl-CoA ligase ACSF2, mitochondrial</fullName>
        <ecNumber evidence="4">6.2.1.2</ecNumber>
    </recommendedName>
</protein>
<dbReference type="InterPro" id="IPR042099">
    <property type="entry name" value="ANL_N_sf"/>
</dbReference>
<feature type="domain" description="AMP-dependent synthetase/ligase" evidence="8">
    <location>
        <begin position="541"/>
        <end position="697"/>
    </location>
</feature>
<dbReference type="InterPro" id="IPR000873">
    <property type="entry name" value="AMP-dep_synth/lig_dom"/>
</dbReference>
<evidence type="ECO:0000256" key="5">
    <source>
        <dbReference type="ARBA" id="ARBA00039638"/>
    </source>
</evidence>
<evidence type="ECO:0000259" key="8">
    <source>
        <dbReference type="Pfam" id="PF00501"/>
    </source>
</evidence>
<evidence type="ECO:0000256" key="7">
    <source>
        <dbReference type="ARBA" id="ARBA00048277"/>
    </source>
</evidence>
<dbReference type="GO" id="GO:0006631">
    <property type="term" value="P:fatty acid metabolic process"/>
    <property type="evidence" value="ECO:0007669"/>
    <property type="project" value="TreeGrafter"/>
</dbReference>
<keyword evidence="2" id="KW-0436">Ligase</keyword>
<proteinExistence type="inferred from homology"/>
<evidence type="ECO:0000313" key="10">
    <source>
        <dbReference type="Proteomes" id="UP000821866"/>
    </source>
</evidence>
<reference evidence="9" key="1">
    <citation type="journal article" date="2020" name="Cell">
        <title>Large-Scale Comparative Analyses of Tick Genomes Elucidate Their Genetic Diversity and Vector Capacities.</title>
        <authorList>
            <consortium name="Tick Genome and Microbiome Consortium (TIGMIC)"/>
            <person name="Jia N."/>
            <person name="Wang J."/>
            <person name="Shi W."/>
            <person name="Du L."/>
            <person name="Sun Y."/>
            <person name="Zhan W."/>
            <person name="Jiang J.F."/>
            <person name="Wang Q."/>
            <person name="Zhang B."/>
            <person name="Ji P."/>
            <person name="Bell-Sakyi L."/>
            <person name="Cui X.M."/>
            <person name="Yuan T.T."/>
            <person name="Jiang B.G."/>
            <person name="Yang W.F."/>
            <person name="Lam T.T."/>
            <person name="Chang Q.C."/>
            <person name="Ding S.J."/>
            <person name="Wang X.J."/>
            <person name="Zhu J.G."/>
            <person name="Ruan X.D."/>
            <person name="Zhao L."/>
            <person name="Wei J.T."/>
            <person name="Ye R.Z."/>
            <person name="Que T.C."/>
            <person name="Du C.H."/>
            <person name="Zhou Y.H."/>
            <person name="Cheng J.X."/>
            <person name="Dai P.F."/>
            <person name="Guo W.B."/>
            <person name="Han X.H."/>
            <person name="Huang E.J."/>
            <person name="Li L.F."/>
            <person name="Wei W."/>
            <person name="Gao Y.C."/>
            <person name="Liu J.Z."/>
            <person name="Shao H.Z."/>
            <person name="Wang X."/>
            <person name="Wang C.C."/>
            <person name="Yang T.C."/>
            <person name="Huo Q.B."/>
            <person name="Li W."/>
            <person name="Chen H.Y."/>
            <person name="Chen S.E."/>
            <person name="Zhou L.G."/>
            <person name="Ni X.B."/>
            <person name="Tian J.H."/>
            <person name="Sheng Y."/>
            <person name="Liu T."/>
            <person name="Pan Y.S."/>
            <person name="Xia L.Y."/>
            <person name="Li J."/>
            <person name="Zhao F."/>
            <person name="Cao W.C."/>
        </authorList>
    </citation>
    <scope>NUCLEOTIDE SEQUENCE</scope>
    <source>
        <strain evidence="9">Rmic-2018</strain>
    </source>
</reference>
<evidence type="ECO:0000256" key="2">
    <source>
        <dbReference type="ARBA" id="ARBA00022598"/>
    </source>
</evidence>
<comment type="catalytic activity">
    <reaction evidence="6">
        <text>octanoate + ATP + CoA = octanoyl-CoA + AMP + diphosphate</text>
        <dbReference type="Rhea" id="RHEA:33631"/>
        <dbReference type="ChEBI" id="CHEBI:25646"/>
        <dbReference type="ChEBI" id="CHEBI:30616"/>
        <dbReference type="ChEBI" id="CHEBI:33019"/>
        <dbReference type="ChEBI" id="CHEBI:57287"/>
        <dbReference type="ChEBI" id="CHEBI:57386"/>
        <dbReference type="ChEBI" id="CHEBI:456215"/>
    </reaction>
</comment>
<dbReference type="InterPro" id="IPR045851">
    <property type="entry name" value="AMP-bd_C_sf"/>
</dbReference>
<dbReference type="EMBL" id="JABSTU010000009">
    <property type="protein sequence ID" value="KAH8022511.1"/>
    <property type="molecule type" value="Genomic_DNA"/>
</dbReference>
<dbReference type="Pfam" id="PF00501">
    <property type="entry name" value="AMP-binding"/>
    <property type="match status" value="2"/>
</dbReference>
<dbReference type="EC" id="6.2.1.2" evidence="4"/>
<dbReference type="InterPro" id="IPR020845">
    <property type="entry name" value="AMP-binding_CS"/>
</dbReference>
<dbReference type="AlphaFoldDB" id="A0A9J6DK61"/>
<dbReference type="VEuPathDB" id="VectorBase:LOC119174654"/>
<comment type="function">
    <text evidence="3">Acyl-CoA synthases catalyze the initial reaction in fatty acid metabolism, by forming a thioester with CoA. Has some preference toward medium-chain substrates. Plays a role in adipocyte differentiation.</text>
</comment>
<dbReference type="SUPFAM" id="SSF56801">
    <property type="entry name" value="Acetyl-CoA synthetase-like"/>
    <property type="match status" value="3"/>
</dbReference>
<dbReference type="Proteomes" id="UP000821866">
    <property type="component" value="Chromosome 7"/>
</dbReference>
<comment type="caution">
    <text evidence="9">The sequence shown here is derived from an EMBL/GenBank/DDBJ whole genome shotgun (WGS) entry which is preliminary data.</text>
</comment>
<evidence type="ECO:0000256" key="1">
    <source>
        <dbReference type="ARBA" id="ARBA00006432"/>
    </source>
</evidence>
<dbReference type="PANTHER" id="PTHR43201:SF5">
    <property type="entry name" value="MEDIUM-CHAIN ACYL-COA LIGASE ACSF2, MITOCHONDRIAL"/>
    <property type="match status" value="1"/>
</dbReference>
<dbReference type="PROSITE" id="PS00455">
    <property type="entry name" value="AMP_BINDING"/>
    <property type="match status" value="1"/>
</dbReference>
<evidence type="ECO:0000256" key="4">
    <source>
        <dbReference type="ARBA" id="ARBA00039009"/>
    </source>
</evidence>
<dbReference type="PANTHER" id="PTHR43201">
    <property type="entry name" value="ACYL-COA SYNTHETASE"/>
    <property type="match status" value="1"/>
</dbReference>
<gene>
    <name evidence="9" type="ORF">HPB51_025074</name>
</gene>
<feature type="domain" description="AMP-dependent synthetase/ligase" evidence="8">
    <location>
        <begin position="46"/>
        <end position="434"/>
    </location>
</feature>
<dbReference type="FunFam" id="3.40.50.12780:FF:000003">
    <property type="entry name" value="Long-chain-fatty-acid--CoA ligase FadD"/>
    <property type="match status" value="1"/>
</dbReference>
<dbReference type="GO" id="GO:0031956">
    <property type="term" value="F:medium-chain fatty acid-CoA ligase activity"/>
    <property type="evidence" value="ECO:0007669"/>
    <property type="project" value="UniProtKB-EC"/>
</dbReference>